<dbReference type="AlphaFoldDB" id="A0A5B7EHH8"/>
<evidence type="ECO:0000313" key="2">
    <source>
        <dbReference type="Proteomes" id="UP000324222"/>
    </source>
</evidence>
<dbReference type="EMBL" id="VSRR010002713">
    <property type="protein sequence ID" value="MPC32878.1"/>
    <property type="molecule type" value="Genomic_DNA"/>
</dbReference>
<name>A0A5B7EHH8_PORTR</name>
<accession>A0A5B7EHH8</accession>
<reference evidence="1 2" key="1">
    <citation type="submission" date="2019-05" db="EMBL/GenBank/DDBJ databases">
        <title>Another draft genome of Portunus trituberculatus and its Hox gene families provides insights of decapod evolution.</title>
        <authorList>
            <person name="Jeong J.-H."/>
            <person name="Song I."/>
            <person name="Kim S."/>
            <person name="Choi T."/>
            <person name="Kim D."/>
            <person name="Ryu S."/>
            <person name="Kim W."/>
        </authorList>
    </citation>
    <scope>NUCLEOTIDE SEQUENCE [LARGE SCALE GENOMIC DNA]</scope>
    <source>
        <tissue evidence="1">Muscle</tissue>
    </source>
</reference>
<keyword evidence="2" id="KW-1185">Reference proteome</keyword>
<proteinExistence type="predicted"/>
<comment type="caution">
    <text evidence="1">The sequence shown here is derived from an EMBL/GenBank/DDBJ whole genome shotgun (WGS) entry which is preliminary data.</text>
</comment>
<dbReference type="Proteomes" id="UP000324222">
    <property type="component" value="Unassembled WGS sequence"/>
</dbReference>
<gene>
    <name evidence="1" type="ORF">E2C01_026211</name>
</gene>
<sequence>MLNTRMVKCDGERVHRLLNIFSSNNIITATITTTLVKRCLKESLGTYHALERGTSTYTQASCEQIKR</sequence>
<protein>
    <submittedName>
        <fullName evidence="1">Uncharacterized protein</fullName>
    </submittedName>
</protein>
<evidence type="ECO:0000313" key="1">
    <source>
        <dbReference type="EMBL" id="MPC32878.1"/>
    </source>
</evidence>
<organism evidence="1 2">
    <name type="scientific">Portunus trituberculatus</name>
    <name type="common">Swimming crab</name>
    <name type="synonym">Neptunus trituberculatus</name>
    <dbReference type="NCBI Taxonomy" id="210409"/>
    <lineage>
        <taxon>Eukaryota</taxon>
        <taxon>Metazoa</taxon>
        <taxon>Ecdysozoa</taxon>
        <taxon>Arthropoda</taxon>
        <taxon>Crustacea</taxon>
        <taxon>Multicrustacea</taxon>
        <taxon>Malacostraca</taxon>
        <taxon>Eumalacostraca</taxon>
        <taxon>Eucarida</taxon>
        <taxon>Decapoda</taxon>
        <taxon>Pleocyemata</taxon>
        <taxon>Brachyura</taxon>
        <taxon>Eubrachyura</taxon>
        <taxon>Portunoidea</taxon>
        <taxon>Portunidae</taxon>
        <taxon>Portuninae</taxon>
        <taxon>Portunus</taxon>
    </lineage>
</organism>